<proteinExistence type="inferred from homology"/>
<feature type="region of interest" description="Disordered" evidence="8">
    <location>
        <begin position="1"/>
        <end position="23"/>
    </location>
</feature>
<dbReference type="PROSITE" id="PS51721">
    <property type="entry name" value="G_CP"/>
    <property type="match status" value="1"/>
</dbReference>
<keyword evidence="11" id="KW-1185">Reference proteome</keyword>
<dbReference type="Gene3D" id="1.10.1580.10">
    <property type="match status" value="1"/>
</dbReference>
<dbReference type="InParanoid" id="A0A1D2VNV6"/>
<evidence type="ECO:0000256" key="2">
    <source>
        <dbReference type="ARBA" id="ARBA00004604"/>
    </source>
</evidence>
<dbReference type="PRINTS" id="PR00326">
    <property type="entry name" value="GTP1OBG"/>
</dbReference>
<dbReference type="Proteomes" id="UP000095038">
    <property type="component" value="Unassembled WGS sequence"/>
</dbReference>
<dbReference type="InterPro" id="IPR012971">
    <property type="entry name" value="NOG2_N_dom"/>
</dbReference>
<evidence type="ECO:0000256" key="5">
    <source>
        <dbReference type="ARBA" id="ARBA00023134"/>
    </source>
</evidence>
<evidence type="ECO:0000256" key="6">
    <source>
        <dbReference type="ARBA" id="ARBA00023242"/>
    </source>
</evidence>
<evidence type="ECO:0000256" key="7">
    <source>
        <dbReference type="RuleBase" id="RU364023"/>
    </source>
</evidence>
<name>A0A1D2VNV6_9ASCO</name>
<protein>
    <recommendedName>
        <fullName evidence="3 7">Nucleolar GTP-binding protein 2</fullName>
    </recommendedName>
</protein>
<dbReference type="InterPro" id="IPR050755">
    <property type="entry name" value="TRAFAC_YlqF/YawG_RiboMat"/>
</dbReference>
<dbReference type="Pfam" id="PF01926">
    <property type="entry name" value="MMR_HSR1"/>
    <property type="match status" value="1"/>
</dbReference>
<evidence type="ECO:0000256" key="1">
    <source>
        <dbReference type="ARBA" id="ARBA00003892"/>
    </source>
</evidence>
<dbReference type="InterPro" id="IPR030378">
    <property type="entry name" value="G_CP_dom"/>
</dbReference>
<keyword evidence="5 7" id="KW-0342">GTP-binding</keyword>
<dbReference type="AlphaFoldDB" id="A0A1D2VNV6"/>
<dbReference type="GO" id="GO:0016787">
    <property type="term" value="F:hydrolase activity"/>
    <property type="evidence" value="ECO:0007669"/>
    <property type="project" value="UniProtKB-KW"/>
</dbReference>
<dbReference type="EMBL" id="KV454475">
    <property type="protein sequence ID" value="ODV63290.1"/>
    <property type="molecule type" value="Genomic_DNA"/>
</dbReference>
<evidence type="ECO:0000313" key="11">
    <source>
        <dbReference type="Proteomes" id="UP000095038"/>
    </source>
</evidence>
<dbReference type="CDD" id="cd01858">
    <property type="entry name" value="NGP_1"/>
    <property type="match status" value="1"/>
</dbReference>
<dbReference type="InterPro" id="IPR023179">
    <property type="entry name" value="GTP-bd_ortho_bundle_sf"/>
</dbReference>
<sequence>MGNLKKEKNRKIRENASSKSPNFSNVKVKGENFYRNAKKTKLLNMYKADAKVLQSKEIPVARVDPNRKWFNNTRVISQDALDHFREAISSKLNGENNSYNVLLKRNKLPLSLLNESGNSINFDPDSTARKDLMTNDIKSKNDPNNNSKKNLILSKKNSNLKFSDLNELINQTDGDNKSFQEKIEINQTLGLMNKYDDFENLSNEARDAIFSKGQSKRIWNELYKVIDSSDVVIQVLDARDPMGTRCKTVERYMKTETPHKHLIFVLNKCDLIPTWCAAAWVKHLSKDFPTLAFHASIKNSFGKGSLIQLLRQFSQLHSDRKQISIGFIGYPNVGKSSIINTLRNKKVCTVAPIPGETKVWQYITLTKRIFLIDCPGIVPPSLNDTEEDLLFRSVVRVENVSNPDQYIDGVLKRCKTTHLERTYEVKDWDNDSKIFMEKIGKKAGKLLKGGEVDFHGVAIKVINDFLRGKIPWFVPPPEDENSSANRKRKLEDRKSIEDDTKKQKTQPIQSPAETKVQTQSEGSQQSVVNTSEETEETEEKEEAEEAEDGEEWKGFDD</sequence>
<dbReference type="OrthoDB" id="444945at2759"/>
<feature type="compositionally biased region" description="Basic and acidic residues" evidence="8">
    <location>
        <begin position="489"/>
        <end position="502"/>
    </location>
</feature>
<feature type="domain" description="CP-type G" evidence="9">
    <location>
        <begin position="219"/>
        <end position="380"/>
    </location>
</feature>
<dbReference type="GeneID" id="30965815"/>
<feature type="compositionally biased region" description="Acidic residues" evidence="8">
    <location>
        <begin position="532"/>
        <end position="550"/>
    </location>
</feature>
<comment type="subcellular location">
    <subcellularLocation>
        <location evidence="2 7">Nucleus</location>
        <location evidence="2 7">Nucleolus</location>
    </subcellularLocation>
</comment>
<dbReference type="PANTHER" id="PTHR11089:SF9">
    <property type="entry name" value="NUCLEOLAR GTP-BINDING PROTEIN 2"/>
    <property type="match status" value="1"/>
</dbReference>
<keyword evidence="6 7" id="KW-0539">Nucleus</keyword>
<dbReference type="Pfam" id="PF08153">
    <property type="entry name" value="NGP1NT"/>
    <property type="match status" value="1"/>
</dbReference>
<dbReference type="FunCoup" id="A0A1D2VNV6">
    <property type="interactions" value="873"/>
</dbReference>
<gene>
    <name evidence="10" type="ORF">ASCRUDRAFT_73185</name>
</gene>
<dbReference type="InterPro" id="IPR027417">
    <property type="entry name" value="P-loop_NTPase"/>
</dbReference>
<evidence type="ECO:0000256" key="3">
    <source>
        <dbReference type="ARBA" id="ARBA00022127"/>
    </source>
</evidence>
<dbReference type="Gene3D" id="3.40.50.300">
    <property type="entry name" value="P-loop containing nucleotide triphosphate hydrolases"/>
    <property type="match status" value="1"/>
</dbReference>
<accession>A0A1D2VNV6</accession>
<evidence type="ECO:0000313" key="10">
    <source>
        <dbReference type="EMBL" id="ODV63290.1"/>
    </source>
</evidence>
<evidence type="ECO:0000259" key="9">
    <source>
        <dbReference type="PROSITE" id="PS51721"/>
    </source>
</evidence>
<keyword evidence="10" id="KW-0378">Hydrolase</keyword>
<dbReference type="InterPro" id="IPR006073">
    <property type="entry name" value="GTP-bd"/>
</dbReference>
<organism evidence="10 11">
    <name type="scientific">Ascoidea rubescens DSM 1968</name>
    <dbReference type="NCBI Taxonomy" id="1344418"/>
    <lineage>
        <taxon>Eukaryota</taxon>
        <taxon>Fungi</taxon>
        <taxon>Dikarya</taxon>
        <taxon>Ascomycota</taxon>
        <taxon>Saccharomycotina</taxon>
        <taxon>Saccharomycetes</taxon>
        <taxon>Ascoideaceae</taxon>
        <taxon>Ascoidea</taxon>
    </lineage>
</organism>
<evidence type="ECO:0000256" key="8">
    <source>
        <dbReference type="SAM" id="MobiDB-lite"/>
    </source>
</evidence>
<evidence type="ECO:0000256" key="4">
    <source>
        <dbReference type="ARBA" id="ARBA00022741"/>
    </source>
</evidence>
<dbReference type="GO" id="GO:0005525">
    <property type="term" value="F:GTP binding"/>
    <property type="evidence" value="ECO:0007669"/>
    <property type="project" value="UniProtKB-KW"/>
</dbReference>
<dbReference type="STRING" id="1344418.A0A1D2VNV6"/>
<feature type="compositionally biased region" description="Polar residues" evidence="8">
    <location>
        <begin position="505"/>
        <end position="531"/>
    </location>
</feature>
<dbReference type="InterPro" id="IPR024929">
    <property type="entry name" value="GNL2_CP_dom"/>
</dbReference>
<feature type="compositionally biased region" description="Basic and acidic residues" evidence="8">
    <location>
        <begin position="1"/>
        <end position="16"/>
    </location>
</feature>
<comment type="similarity">
    <text evidence="7">Belongs to the TRAFAC class YlqF/YawG GTPase family. NOG2 subfamily.</text>
</comment>
<dbReference type="GO" id="GO:0005730">
    <property type="term" value="C:nucleolus"/>
    <property type="evidence" value="ECO:0007669"/>
    <property type="project" value="UniProtKB-SubCell"/>
</dbReference>
<comment type="function">
    <text evidence="1 7">GTPase that associates with pre-60S ribosomal subunits in the nucleolus and is required for their nuclear export and maturation.</text>
</comment>
<dbReference type="PANTHER" id="PTHR11089">
    <property type="entry name" value="GTP-BINDING PROTEIN-RELATED"/>
    <property type="match status" value="1"/>
</dbReference>
<dbReference type="SUPFAM" id="SSF52540">
    <property type="entry name" value="P-loop containing nucleoside triphosphate hydrolases"/>
    <property type="match status" value="1"/>
</dbReference>
<dbReference type="RefSeq" id="XP_020049597.1">
    <property type="nucleotide sequence ID" value="XM_020192179.1"/>
</dbReference>
<reference evidence="11" key="1">
    <citation type="submission" date="2016-05" db="EMBL/GenBank/DDBJ databases">
        <title>Comparative genomics of biotechnologically important yeasts.</title>
        <authorList>
            <consortium name="DOE Joint Genome Institute"/>
            <person name="Riley R."/>
            <person name="Haridas S."/>
            <person name="Wolfe K.H."/>
            <person name="Lopes M.R."/>
            <person name="Hittinger C.T."/>
            <person name="Goker M."/>
            <person name="Salamov A."/>
            <person name="Wisecaver J."/>
            <person name="Long T.M."/>
            <person name="Aerts A.L."/>
            <person name="Barry K."/>
            <person name="Choi C."/>
            <person name="Clum A."/>
            <person name="Coughlan A.Y."/>
            <person name="Deshpande S."/>
            <person name="Douglass A.P."/>
            <person name="Hanson S.J."/>
            <person name="Klenk H.-P."/>
            <person name="Labutti K."/>
            <person name="Lapidus A."/>
            <person name="Lindquist E."/>
            <person name="Lipzen A."/>
            <person name="Meier-Kolthoff J.P."/>
            <person name="Ohm R.A."/>
            <person name="Otillar R.P."/>
            <person name="Pangilinan J."/>
            <person name="Peng Y."/>
            <person name="Rokas A."/>
            <person name="Rosa C.A."/>
            <person name="Scheuner C."/>
            <person name="Sibirny A.A."/>
            <person name="Slot J.C."/>
            <person name="Stielow J.B."/>
            <person name="Sun H."/>
            <person name="Kurtzman C.P."/>
            <person name="Blackwell M."/>
            <person name="Grigoriev I.V."/>
            <person name="Jeffries T.W."/>
        </authorList>
    </citation>
    <scope>NUCLEOTIDE SEQUENCE [LARGE SCALE GENOMIC DNA]</scope>
    <source>
        <strain evidence="11">DSM 1968</strain>
    </source>
</reference>
<dbReference type="FunFam" id="3.40.50.300:FF:000559">
    <property type="entry name" value="Nuclear/nucleolar GTPase 2"/>
    <property type="match status" value="1"/>
</dbReference>
<keyword evidence="4 7" id="KW-0547">Nucleotide-binding</keyword>
<feature type="region of interest" description="Disordered" evidence="8">
    <location>
        <begin position="472"/>
        <end position="557"/>
    </location>
</feature>